<gene>
    <name evidence="2" type="ORF">ELS20_14635</name>
</gene>
<dbReference type="CDD" id="cd02208">
    <property type="entry name" value="cupin_RmlC-like"/>
    <property type="match status" value="1"/>
</dbReference>
<dbReference type="SUPFAM" id="SSF51182">
    <property type="entry name" value="RmlC-like cupins"/>
    <property type="match status" value="1"/>
</dbReference>
<dbReference type="AlphaFoldDB" id="A0A482T3J3"/>
<sequence>MTDTDEAERPLTPEALDYTHLPDQTMYKVSLDDASHFEQGGDDIRTYPVCITNEFKLLYFEMDPGAVIDWHTHAPSFDEVCLCLDGAARYTLKREDGSEQVIRAERLEFVYLPGGARHKIESVGETSHEGLVAMPSDSVGRLELLEGNEPYQTEDWPVALWVDRVRDEVVTKDENAVTE</sequence>
<comment type="caution">
    <text evidence="2">The sequence shown here is derived from an EMBL/GenBank/DDBJ whole genome shotgun (WGS) entry which is preliminary data.</text>
</comment>
<accession>A0A482T3J3</accession>
<dbReference type="InterPro" id="IPR011051">
    <property type="entry name" value="RmlC_Cupin_sf"/>
</dbReference>
<name>A0A482T3J3_HALHI</name>
<dbReference type="InterPro" id="IPR013096">
    <property type="entry name" value="Cupin_2"/>
</dbReference>
<proteinExistence type="predicted"/>
<protein>
    <submittedName>
        <fullName evidence="2">Cupin domain-containing protein</fullName>
    </submittedName>
</protein>
<organism evidence="2 3">
    <name type="scientific">Haloarcula hispanica</name>
    <dbReference type="NCBI Taxonomy" id="51589"/>
    <lineage>
        <taxon>Archaea</taxon>
        <taxon>Methanobacteriati</taxon>
        <taxon>Methanobacteriota</taxon>
        <taxon>Stenosarchaea group</taxon>
        <taxon>Halobacteria</taxon>
        <taxon>Halobacteriales</taxon>
        <taxon>Haloarculaceae</taxon>
        <taxon>Haloarcula</taxon>
    </lineage>
</organism>
<evidence type="ECO:0000313" key="2">
    <source>
        <dbReference type="EMBL" id="RYJ11088.1"/>
    </source>
</evidence>
<reference evidence="2 3" key="1">
    <citation type="submission" date="2018-12" db="EMBL/GenBank/DDBJ databases">
        <title>Draft genome sequence of Haloarcula hispinica strain 18.1, an halophilic archaeon isolated from Chott El Jerid of Southern Tunisia.</title>
        <authorList>
            <person name="Najjari A."/>
            <person name="Ben Dhia O."/>
            <person name="Ferjani R."/>
            <person name="Mahjoubi M."/>
            <person name="Sghaier H."/>
            <person name="Elshahed M."/>
            <person name="Ouzari H.I."/>
            <person name="Cherid A."/>
            <person name="Youssef N."/>
        </authorList>
    </citation>
    <scope>NUCLEOTIDE SEQUENCE [LARGE SCALE GENOMIC DNA]</scope>
    <source>
        <strain evidence="2 3">18.1</strain>
    </source>
</reference>
<evidence type="ECO:0000313" key="3">
    <source>
        <dbReference type="Proteomes" id="UP000293535"/>
    </source>
</evidence>
<dbReference type="EMBL" id="RZIG01000002">
    <property type="protein sequence ID" value="RYJ11088.1"/>
    <property type="molecule type" value="Genomic_DNA"/>
</dbReference>
<dbReference type="InterPro" id="IPR014710">
    <property type="entry name" value="RmlC-like_jellyroll"/>
</dbReference>
<dbReference type="RefSeq" id="WP_014039350.1">
    <property type="nucleotide sequence ID" value="NZ_BAABRG010000004.1"/>
</dbReference>
<dbReference type="OMA" id="WHTHAPS"/>
<dbReference type="Pfam" id="PF07883">
    <property type="entry name" value="Cupin_2"/>
    <property type="match status" value="1"/>
</dbReference>
<evidence type="ECO:0000259" key="1">
    <source>
        <dbReference type="Pfam" id="PF07883"/>
    </source>
</evidence>
<dbReference type="GeneID" id="99237253"/>
<feature type="domain" description="Cupin type-2" evidence="1">
    <location>
        <begin position="59"/>
        <end position="126"/>
    </location>
</feature>
<dbReference type="Proteomes" id="UP000293535">
    <property type="component" value="Unassembled WGS sequence"/>
</dbReference>
<dbReference type="Gene3D" id="2.60.120.10">
    <property type="entry name" value="Jelly Rolls"/>
    <property type="match status" value="1"/>
</dbReference>